<dbReference type="Pfam" id="PF07859">
    <property type="entry name" value="Abhydrolase_3"/>
    <property type="match status" value="1"/>
</dbReference>
<dbReference type="PROSITE" id="PS01173">
    <property type="entry name" value="LIPASE_GDXG_HIS"/>
    <property type="match status" value="1"/>
</dbReference>
<evidence type="ECO:0000313" key="5">
    <source>
        <dbReference type="Proteomes" id="UP000243579"/>
    </source>
</evidence>
<comment type="similarity">
    <text evidence="1">Belongs to the 'GDXG' lipolytic enzyme family.</text>
</comment>
<dbReference type="STRING" id="1202772.A0A1V9ZLZ9"/>
<dbReference type="InterPro" id="IPR029058">
    <property type="entry name" value="AB_hydrolase_fold"/>
</dbReference>
<dbReference type="AlphaFoldDB" id="A0A1V9ZLZ9"/>
<dbReference type="InterPro" id="IPR050300">
    <property type="entry name" value="GDXG_lipolytic_enzyme"/>
</dbReference>
<protein>
    <recommendedName>
        <fullName evidence="3">Alpha/beta hydrolase fold-3 domain-containing protein</fullName>
    </recommendedName>
</protein>
<accession>A0A1V9ZLZ9</accession>
<dbReference type="GO" id="GO:0016787">
    <property type="term" value="F:hydrolase activity"/>
    <property type="evidence" value="ECO:0007669"/>
    <property type="project" value="UniProtKB-KW"/>
</dbReference>
<evidence type="ECO:0000259" key="3">
    <source>
        <dbReference type="Pfam" id="PF07859"/>
    </source>
</evidence>
<proteinExistence type="inferred from homology"/>
<feature type="domain" description="Alpha/beta hydrolase fold-3" evidence="3">
    <location>
        <begin position="100"/>
        <end position="302"/>
    </location>
</feature>
<organism evidence="4 5">
    <name type="scientific">Achlya hypogyna</name>
    <name type="common">Oomycete</name>
    <name type="synonym">Protoachlya hypogyna</name>
    <dbReference type="NCBI Taxonomy" id="1202772"/>
    <lineage>
        <taxon>Eukaryota</taxon>
        <taxon>Sar</taxon>
        <taxon>Stramenopiles</taxon>
        <taxon>Oomycota</taxon>
        <taxon>Saprolegniomycetes</taxon>
        <taxon>Saprolegniales</taxon>
        <taxon>Achlyaceae</taxon>
        <taxon>Achlya</taxon>
    </lineage>
</organism>
<dbReference type="PANTHER" id="PTHR48081">
    <property type="entry name" value="AB HYDROLASE SUPERFAMILY PROTEIN C4A8.06C"/>
    <property type="match status" value="1"/>
</dbReference>
<dbReference type="InterPro" id="IPR002168">
    <property type="entry name" value="Lipase_GDXG_HIS_AS"/>
</dbReference>
<dbReference type="Proteomes" id="UP000243579">
    <property type="component" value="Unassembled WGS sequence"/>
</dbReference>
<dbReference type="EMBL" id="JNBR01000075">
    <property type="protein sequence ID" value="OQR98971.1"/>
    <property type="molecule type" value="Genomic_DNA"/>
</dbReference>
<dbReference type="PANTHER" id="PTHR48081:SF31">
    <property type="entry name" value="STERYL ACETYL HYDROLASE MUG81-RELATED"/>
    <property type="match status" value="1"/>
</dbReference>
<reference evidence="4 5" key="1">
    <citation type="journal article" date="2014" name="Genome Biol. Evol.">
        <title>The secreted proteins of Achlya hypogyna and Thraustotheca clavata identify the ancestral oomycete secretome and reveal gene acquisitions by horizontal gene transfer.</title>
        <authorList>
            <person name="Misner I."/>
            <person name="Blouin N."/>
            <person name="Leonard G."/>
            <person name="Richards T.A."/>
            <person name="Lane C.E."/>
        </authorList>
    </citation>
    <scope>NUCLEOTIDE SEQUENCE [LARGE SCALE GENOMIC DNA]</scope>
    <source>
        <strain evidence="4 5">ATCC 48635</strain>
    </source>
</reference>
<dbReference type="PROSITE" id="PS51257">
    <property type="entry name" value="PROKAR_LIPOPROTEIN"/>
    <property type="match status" value="1"/>
</dbReference>
<dbReference type="OrthoDB" id="408631at2759"/>
<dbReference type="SUPFAM" id="SSF53474">
    <property type="entry name" value="alpha/beta-Hydrolases"/>
    <property type="match status" value="1"/>
</dbReference>
<gene>
    <name evidence="4" type="ORF">ACHHYP_07488</name>
</gene>
<sequence length="331" mass="36178">MLTKVLSLLSLVGYVPIAAVLVLCGCRDRDQPFFDALVARVLRRQTSHHYESVRFCFGVYGGLQRLVFRPVGAVDTPAVKGLWYEGNPALIQAPHPQVTVLYVHGGGFVTGSATTQSYDIVQPLIGVLNKEGIGARAFSLEYDLAPEHQYPHQFHQTVAAYTWLQRQNPGSILVVGDSAGGNLIALLLQHIVREGLSPPVATILVSPWVDVAATAPSYTRNCATDVFHESTIHNWRDLYLATQDDAKRASPLFQLVEGFPPTMVVYGAKELMADDIDAFVAKLRDAKVDVTALCHPLKLHNYPAMLRHTASAAEAYVAMGNFVANLMGTLQ</sequence>
<dbReference type="InterPro" id="IPR013094">
    <property type="entry name" value="AB_hydrolase_3"/>
</dbReference>
<comment type="caution">
    <text evidence="4">The sequence shown here is derived from an EMBL/GenBank/DDBJ whole genome shotgun (WGS) entry which is preliminary data.</text>
</comment>
<keyword evidence="5" id="KW-1185">Reference proteome</keyword>
<evidence type="ECO:0000256" key="2">
    <source>
        <dbReference type="ARBA" id="ARBA00022801"/>
    </source>
</evidence>
<name>A0A1V9ZLZ9_ACHHY</name>
<evidence type="ECO:0000313" key="4">
    <source>
        <dbReference type="EMBL" id="OQR98971.1"/>
    </source>
</evidence>
<dbReference type="Gene3D" id="3.40.50.1820">
    <property type="entry name" value="alpha/beta hydrolase"/>
    <property type="match status" value="1"/>
</dbReference>
<evidence type="ECO:0000256" key="1">
    <source>
        <dbReference type="ARBA" id="ARBA00010515"/>
    </source>
</evidence>
<keyword evidence="2" id="KW-0378">Hydrolase</keyword>